<name>A0A1Z4F0Y6_9MYCO</name>
<accession>A0A1Z4F0Y6</accession>
<keyword evidence="2" id="KW-1185">Reference proteome</keyword>
<evidence type="ECO:0000313" key="1">
    <source>
        <dbReference type="EMBL" id="BAX98876.1"/>
    </source>
</evidence>
<dbReference type="EMBL" id="AP018165">
    <property type="protein sequence ID" value="BAX98876.1"/>
    <property type="molecule type" value="Genomic_DNA"/>
</dbReference>
<evidence type="ECO:0000313" key="2">
    <source>
        <dbReference type="Proteomes" id="UP000217954"/>
    </source>
</evidence>
<gene>
    <name evidence="1" type="ORF">MSTE_03576</name>
</gene>
<dbReference type="AlphaFoldDB" id="A0A1Z4F0Y6"/>
<sequence length="54" mass="6201">MSDIVYFNDLCTCEHEFCEHEECGNSGTLLPTCYGRYHNGTRCLCEKFTSAKEN</sequence>
<reference evidence="2" key="1">
    <citation type="journal article" date="2017" name="Genome Announc.">
        <title>Complete Genome Sequence of Mycobacterium stephanolepidis.</title>
        <authorList>
            <person name="Fukano H."/>
            <person name="Yoshida M."/>
            <person name="Katayama Y."/>
            <person name="Omatsu T."/>
            <person name="Mizutani T."/>
            <person name="Kurata O."/>
            <person name="Wada S."/>
            <person name="Hoshino Y."/>
        </authorList>
    </citation>
    <scope>NUCLEOTIDE SEQUENCE [LARGE SCALE GENOMIC DNA]</scope>
    <source>
        <strain evidence="2">NJB0901</strain>
    </source>
</reference>
<proteinExistence type="predicted"/>
<dbReference type="Proteomes" id="UP000217954">
    <property type="component" value="Chromosome"/>
</dbReference>
<reference evidence="1 2" key="2">
    <citation type="journal article" date="2017" name="Int. J. Syst. Evol. Microbiol.">
        <title>Mycobacterium stephanolepidis sp. nov., a rapidly growing species related to Mycobacterium chelonae, isolated from marine teleost fish, Stephanolepis cirrhifer.</title>
        <authorList>
            <person name="Fukano H."/>
            <person name="Wada S."/>
            <person name="Kurata O."/>
            <person name="Katayama K."/>
            <person name="Fujiwara N."/>
            <person name="Hoshino Y."/>
        </authorList>
    </citation>
    <scope>NUCLEOTIDE SEQUENCE [LARGE SCALE GENOMIC DNA]</scope>
    <source>
        <strain evidence="1 2">NJB0901</strain>
    </source>
</reference>
<organism evidence="1 2">
    <name type="scientific">[Mycobacterium] stephanolepidis</name>
    <dbReference type="NCBI Taxonomy" id="1520670"/>
    <lineage>
        <taxon>Bacteria</taxon>
        <taxon>Bacillati</taxon>
        <taxon>Actinomycetota</taxon>
        <taxon>Actinomycetes</taxon>
        <taxon>Mycobacteriales</taxon>
        <taxon>Mycobacteriaceae</taxon>
        <taxon>Mycobacteroides</taxon>
    </lineage>
</organism>
<protein>
    <submittedName>
        <fullName evidence="1">Uncharacterized protein</fullName>
    </submittedName>
</protein>
<dbReference type="KEGG" id="mste:MSTE_03576"/>